<evidence type="ECO:0000313" key="3">
    <source>
        <dbReference type="Proteomes" id="UP001302662"/>
    </source>
</evidence>
<proteinExistence type="predicted"/>
<dbReference type="AlphaFoldDB" id="A0AA96V742"/>
<protein>
    <recommendedName>
        <fullName evidence="1">Pyridoxamine 5'-phosphate oxidase N-terminal domain-containing protein</fullName>
    </recommendedName>
</protein>
<dbReference type="Pfam" id="PF01243">
    <property type="entry name" value="PNPOx_N"/>
    <property type="match status" value="1"/>
</dbReference>
<dbReference type="PANTHER" id="PTHR34818:SF1">
    <property type="entry name" value="PROTEIN BLI-3"/>
    <property type="match status" value="1"/>
</dbReference>
<feature type="domain" description="Pyridoxamine 5'-phosphate oxidase N-terminal" evidence="1">
    <location>
        <begin position="2"/>
        <end position="105"/>
    </location>
</feature>
<dbReference type="Gene3D" id="2.30.110.10">
    <property type="entry name" value="Electron Transport, Fmn-binding Protein, Chain A"/>
    <property type="match status" value="1"/>
</dbReference>
<dbReference type="InterPro" id="IPR011576">
    <property type="entry name" value="Pyridox_Oxase_N"/>
</dbReference>
<dbReference type="SUPFAM" id="SSF50475">
    <property type="entry name" value="FMN-binding split barrel"/>
    <property type="match status" value="1"/>
</dbReference>
<reference evidence="2 3" key="1">
    <citation type="submission" date="2023-07" db="EMBL/GenBank/DDBJ databases">
        <title>Closed genome sequence of Methanimicrococcus sp. Es2.</title>
        <authorList>
            <person name="Protasov E."/>
            <person name="Platt K."/>
            <person name="Reeh H."/>
            <person name="Poehlein A."/>
            <person name="Daniel R."/>
            <person name="Brune A."/>
        </authorList>
    </citation>
    <scope>NUCLEOTIDE SEQUENCE [LARGE SCALE GENOMIC DNA]</scope>
    <source>
        <strain evidence="2 3">Es2</strain>
    </source>
</reference>
<dbReference type="EMBL" id="CP131062">
    <property type="protein sequence ID" value="WNY27957.1"/>
    <property type="molecule type" value="Genomic_DNA"/>
</dbReference>
<evidence type="ECO:0000259" key="1">
    <source>
        <dbReference type="Pfam" id="PF01243"/>
    </source>
</evidence>
<dbReference type="KEGG" id="mees:MmiEs2_01360"/>
<gene>
    <name evidence="2" type="ORF">MmiEs2_01360</name>
</gene>
<accession>A0AA96V742</accession>
<dbReference type="Proteomes" id="UP001302662">
    <property type="component" value="Chromosome"/>
</dbReference>
<sequence length="133" mass="15275">MEEVLKFLTDNPTFYIATCSPEGPRVRPFGFIMEDNGKLYMTTNNQKDVFKQLQADPRFELSATSADGGTWIRVRGKVVFDTRKEIAEKAFASAPFFVPMYQSPDNPILEFFYIDDGEATFYSFTEEPRTVKL</sequence>
<dbReference type="GeneID" id="85196587"/>
<organism evidence="2 3">
    <name type="scientific">Methanimicrococcus stummii</name>
    <dbReference type="NCBI Taxonomy" id="3028294"/>
    <lineage>
        <taxon>Archaea</taxon>
        <taxon>Methanobacteriati</taxon>
        <taxon>Methanobacteriota</taxon>
        <taxon>Stenosarchaea group</taxon>
        <taxon>Methanomicrobia</taxon>
        <taxon>Methanosarcinales</taxon>
        <taxon>Methanosarcinaceae</taxon>
        <taxon>Methanimicrococcus</taxon>
    </lineage>
</organism>
<evidence type="ECO:0000313" key="2">
    <source>
        <dbReference type="EMBL" id="WNY27957.1"/>
    </source>
</evidence>
<keyword evidence="3" id="KW-1185">Reference proteome</keyword>
<dbReference type="RefSeq" id="WP_316559525.1">
    <property type="nucleotide sequence ID" value="NZ_CP131062.1"/>
</dbReference>
<dbReference type="InterPro" id="IPR012349">
    <property type="entry name" value="Split_barrel_FMN-bd"/>
</dbReference>
<dbReference type="PANTHER" id="PTHR34818">
    <property type="entry name" value="PROTEIN BLI-3"/>
    <property type="match status" value="1"/>
</dbReference>
<dbReference type="InterPro" id="IPR052917">
    <property type="entry name" value="Stress-Dev_Protein"/>
</dbReference>
<name>A0AA96V742_9EURY</name>